<sequence length="244" mass="25838">MAGVRAPRVWRIILESIAATNGDQRNVLDALCLACSKSLPVSGVGLALMTERGHEGTVTATDESAAVMENLQETLGEGPCLDASRWARPVLESDLAAAGTTRWPVFGPAAIEAGIGAIFAFPLHVGGIRLGVLDLYRATAGSLSEDEFAEALAFSDAATTVLLHLQDKSPSEWSLHPQLDDAVESRREIHQATGMVSVQAGVNLTEALLLLRARAYASERSLAATAADVVSRRLRIGPEEGENE</sequence>
<dbReference type="Proteomes" id="UP000182977">
    <property type="component" value="Chromosome I"/>
</dbReference>
<keyword evidence="2" id="KW-0804">Transcription</keyword>
<dbReference type="InterPro" id="IPR005561">
    <property type="entry name" value="ANTAR"/>
</dbReference>
<name>A0A1H2L6P4_9ACTN</name>
<dbReference type="InterPro" id="IPR012074">
    <property type="entry name" value="GAF_ANTAR"/>
</dbReference>
<dbReference type="InterPro" id="IPR029016">
    <property type="entry name" value="GAF-like_dom_sf"/>
</dbReference>
<dbReference type="Gene3D" id="3.30.450.40">
    <property type="match status" value="1"/>
</dbReference>
<feature type="domain" description="ANTAR" evidence="3">
    <location>
        <begin position="169"/>
        <end position="230"/>
    </location>
</feature>
<dbReference type="EMBL" id="LT629791">
    <property type="protein sequence ID" value="SDU76737.1"/>
    <property type="molecule type" value="Genomic_DNA"/>
</dbReference>
<dbReference type="InterPro" id="IPR003018">
    <property type="entry name" value="GAF"/>
</dbReference>
<dbReference type="SMART" id="SM01012">
    <property type="entry name" value="ANTAR"/>
    <property type="match status" value="1"/>
</dbReference>
<evidence type="ECO:0000256" key="1">
    <source>
        <dbReference type="ARBA" id="ARBA00023015"/>
    </source>
</evidence>
<accession>A0A1H2L6P4</accession>
<dbReference type="InterPro" id="IPR036388">
    <property type="entry name" value="WH-like_DNA-bd_sf"/>
</dbReference>
<reference evidence="5" key="1">
    <citation type="submission" date="2016-10" db="EMBL/GenBank/DDBJ databases">
        <authorList>
            <person name="Varghese N."/>
            <person name="Submissions S."/>
        </authorList>
    </citation>
    <scope>NUCLEOTIDE SEQUENCE [LARGE SCALE GENOMIC DNA]</scope>
    <source>
        <strain evidence="5">DSM 45079</strain>
    </source>
</reference>
<evidence type="ECO:0000259" key="3">
    <source>
        <dbReference type="PROSITE" id="PS50921"/>
    </source>
</evidence>
<dbReference type="Pfam" id="PF13185">
    <property type="entry name" value="GAF_2"/>
    <property type="match status" value="1"/>
</dbReference>
<evidence type="ECO:0000313" key="5">
    <source>
        <dbReference type="Proteomes" id="UP000182977"/>
    </source>
</evidence>
<dbReference type="Pfam" id="PF03861">
    <property type="entry name" value="ANTAR"/>
    <property type="match status" value="1"/>
</dbReference>
<dbReference type="GO" id="GO:0003723">
    <property type="term" value="F:RNA binding"/>
    <property type="evidence" value="ECO:0007669"/>
    <property type="project" value="InterPro"/>
</dbReference>
<gene>
    <name evidence="4" type="ORF">SAMN04488563_5299</name>
</gene>
<evidence type="ECO:0000256" key="2">
    <source>
        <dbReference type="ARBA" id="ARBA00023163"/>
    </source>
</evidence>
<keyword evidence="5" id="KW-1185">Reference proteome</keyword>
<evidence type="ECO:0000313" key="4">
    <source>
        <dbReference type="EMBL" id="SDU76737.1"/>
    </source>
</evidence>
<dbReference type="PIRSF" id="PIRSF036625">
    <property type="entry name" value="GAF_ANTAR"/>
    <property type="match status" value="1"/>
</dbReference>
<keyword evidence="1" id="KW-0805">Transcription regulation</keyword>
<proteinExistence type="predicted"/>
<protein>
    <submittedName>
        <fullName evidence="4">ANTAR domain-containing protein</fullName>
    </submittedName>
</protein>
<dbReference type="AlphaFoldDB" id="A0A1H2L6P4"/>
<dbReference type="PROSITE" id="PS50921">
    <property type="entry name" value="ANTAR"/>
    <property type="match status" value="1"/>
</dbReference>
<dbReference type="STRING" id="419479.SAMN04488563_5299"/>
<dbReference type="Gene3D" id="1.10.10.10">
    <property type="entry name" value="Winged helix-like DNA-binding domain superfamily/Winged helix DNA-binding domain"/>
    <property type="match status" value="1"/>
</dbReference>
<dbReference type="SUPFAM" id="SSF55781">
    <property type="entry name" value="GAF domain-like"/>
    <property type="match status" value="1"/>
</dbReference>
<organism evidence="4 5">
    <name type="scientific">Jiangella alkaliphila</name>
    <dbReference type="NCBI Taxonomy" id="419479"/>
    <lineage>
        <taxon>Bacteria</taxon>
        <taxon>Bacillati</taxon>
        <taxon>Actinomycetota</taxon>
        <taxon>Actinomycetes</taxon>
        <taxon>Jiangellales</taxon>
        <taxon>Jiangellaceae</taxon>
        <taxon>Jiangella</taxon>
    </lineage>
</organism>